<feature type="region of interest" description="Disordered" evidence="3">
    <location>
        <begin position="149"/>
        <end position="193"/>
    </location>
</feature>
<proteinExistence type="predicted"/>
<feature type="compositionally biased region" description="Polar residues" evidence="3">
    <location>
        <begin position="70"/>
        <end position="81"/>
    </location>
</feature>
<reference evidence="5 6" key="1">
    <citation type="journal article" date="2018" name="Mol. Plant">
        <title>The genome of Artemisia annua provides insight into the evolution of Asteraceae family and artemisinin biosynthesis.</title>
        <authorList>
            <person name="Shen Q."/>
            <person name="Zhang L."/>
            <person name="Liao Z."/>
            <person name="Wang S."/>
            <person name="Yan T."/>
            <person name="Shi P."/>
            <person name="Liu M."/>
            <person name="Fu X."/>
            <person name="Pan Q."/>
            <person name="Wang Y."/>
            <person name="Lv Z."/>
            <person name="Lu X."/>
            <person name="Zhang F."/>
            <person name="Jiang W."/>
            <person name="Ma Y."/>
            <person name="Chen M."/>
            <person name="Hao X."/>
            <person name="Li L."/>
            <person name="Tang Y."/>
            <person name="Lv G."/>
            <person name="Zhou Y."/>
            <person name="Sun X."/>
            <person name="Brodelius P.E."/>
            <person name="Rose J.K.C."/>
            <person name="Tang K."/>
        </authorList>
    </citation>
    <scope>NUCLEOTIDE SEQUENCE [LARGE SCALE GENOMIC DNA]</scope>
    <source>
        <strain evidence="6">cv. Huhao1</strain>
        <tissue evidence="5">Leaf</tissue>
    </source>
</reference>
<evidence type="ECO:0000313" key="5">
    <source>
        <dbReference type="EMBL" id="PWA91048.1"/>
    </source>
</evidence>
<feature type="compositionally biased region" description="Acidic residues" evidence="3">
    <location>
        <begin position="48"/>
        <end position="67"/>
    </location>
</feature>
<dbReference type="PROSITE" id="PS50102">
    <property type="entry name" value="RRM"/>
    <property type="match status" value="4"/>
</dbReference>
<dbReference type="EMBL" id="PKPP01000577">
    <property type="protein sequence ID" value="PWA91048.1"/>
    <property type="molecule type" value="Genomic_DNA"/>
</dbReference>
<keyword evidence="1 2" id="KW-0694">RNA-binding</keyword>
<feature type="domain" description="RRM" evidence="4">
    <location>
        <begin position="507"/>
        <end position="587"/>
    </location>
</feature>
<dbReference type="SMART" id="SM00360">
    <property type="entry name" value="RRM"/>
    <property type="match status" value="4"/>
</dbReference>
<feature type="compositionally biased region" description="Polar residues" evidence="3">
    <location>
        <begin position="106"/>
        <end position="115"/>
    </location>
</feature>
<name>A0A2U1PZ43_ARTAN</name>
<accession>A0A2U1PZ43</accession>
<feature type="compositionally biased region" description="Acidic residues" evidence="3">
    <location>
        <begin position="89"/>
        <end position="98"/>
    </location>
</feature>
<evidence type="ECO:0000256" key="2">
    <source>
        <dbReference type="PROSITE-ProRule" id="PRU00176"/>
    </source>
</evidence>
<keyword evidence="6" id="KW-1185">Reference proteome</keyword>
<dbReference type="GO" id="GO:0003723">
    <property type="term" value="F:RNA binding"/>
    <property type="evidence" value="ECO:0007669"/>
    <property type="project" value="UniProtKB-UniRule"/>
</dbReference>
<feature type="domain" description="RRM" evidence="4">
    <location>
        <begin position="200"/>
        <end position="279"/>
    </location>
</feature>
<dbReference type="InterPro" id="IPR012677">
    <property type="entry name" value="Nucleotide-bd_a/b_plait_sf"/>
</dbReference>
<dbReference type="STRING" id="35608.A0A2U1PZ43"/>
<dbReference type="Pfam" id="PF00076">
    <property type="entry name" value="RRM_1"/>
    <property type="match status" value="4"/>
</dbReference>
<dbReference type="InterPro" id="IPR000504">
    <property type="entry name" value="RRM_dom"/>
</dbReference>
<feature type="compositionally biased region" description="Basic and acidic residues" evidence="3">
    <location>
        <begin position="605"/>
        <end position="617"/>
    </location>
</feature>
<feature type="region of interest" description="Disordered" evidence="3">
    <location>
        <begin position="605"/>
        <end position="638"/>
    </location>
</feature>
<feature type="compositionally biased region" description="Basic residues" evidence="3">
    <location>
        <begin position="751"/>
        <end position="760"/>
    </location>
</feature>
<organism evidence="5 6">
    <name type="scientific">Artemisia annua</name>
    <name type="common">Sweet wormwood</name>
    <dbReference type="NCBI Taxonomy" id="35608"/>
    <lineage>
        <taxon>Eukaryota</taxon>
        <taxon>Viridiplantae</taxon>
        <taxon>Streptophyta</taxon>
        <taxon>Embryophyta</taxon>
        <taxon>Tracheophyta</taxon>
        <taxon>Spermatophyta</taxon>
        <taxon>Magnoliopsida</taxon>
        <taxon>eudicotyledons</taxon>
        <taxon>Gunneridae</taxon>
        <taxon>Pentapetalae</taxon>
        <taxon>asterids</taxon>
        <taxon>campanulids</taxon>
        <taxon>Asterales</taxon>
        <taxon>Asteraceae</taxon>
        <taxon>Asteroideae</taxon>
        <taxon>Anthemideae</taxon>
        <taxon>Artemisiinae</taxon>
        <taxon>Artemisia</taxon>
    </lineage>
</organism>
<feature type="compositionally biased region" description="Acidic residues" evidence="3">
    <location>
        <begin position="158"/>
        <end position="172"/>
    </location>
</feature>
<evidence type="ECO:0000256" key="1">
    <source>
        <dbReference type="ARBA" id="ARBA00022884"/>
    </source>
</evidence>
<feature type="region of interest" description="Disordered" evidence="3">
    <location>
        <begin position="655"/>
        <end position="775"/>
    </location>
</feature>
<dbReference type="AlphaFoldDB" id="A0A2U1PZ43"/>
<feature type="compositionally biased region" description="Basic residues" evidence="3">
    <location>
        <begin position="1"/>
        <end position="13"/>
    </location>
</feature>
<evidence type="ECO:0000313" key="6">
    <source>
        <dbReference type="Proteomes" id="UP000245207"/>
    </source>
</evidence>
<feature type="region of interest" description="Disordered" evidence="3">
    <location>
        <begin position="487"/>
        <end position="506"/>
    </location>
</feature>
<feature type="region of interest" description="Disordered" evidence="3">
    <location>
        <begin position="1"/>
        <end position="118"/>
    </location>
</feature>
<dbReference type="PANTHER" id="PTHR21245">
    <property type="entry name" value="HETEROGENEOUS NUCLEAR RIBONUCLEOPROTEIN"/>
    <property type="match status" value="1"/>
</dbReference>
<evidence type="ECO:0000256" key="3">
    <source>
        <dbReference type="SAM" id="MobiDB-lite"/>
    </source>
</evidence>
<dbReference type="OrthoDB" id="3800936at2759"/>
<dbReference type="CDD" id="cd00590">
    <property type="entry name" value="RRM_SF"/>
    <property type="match status" value="3"/>
</dbReference>
<protein>
    <submittedName>
        <fullName evidence="5">Nucleotide-binding, alpha-beta plait</fullName>
    </submittedName>
</protein>
<dbReference type="Proteomes" id="UP000245207">
    <property type="component" value="Unassembled WGS sequence"/>
</dbReference>
<gene>
    <name evidence="5" type="ORF">CTI12_AA094510</name>
</gene>
<feature type="compositionally biased region" description="Basic and acidic residues" evidence="3">
    <location>
        <begin position="663"/>
        <end position="680"/>
    </location>
</feature>
<sequence length="1005" mass="111082">MPPRKSIARRKKPSTQSANVDNQLPVPESSELQPIQTDPPVINIHDDEPVENNDDDPDETVEPDETVTDINSAQEETTTVQADDIKGNDDEEVEEIEETISVQESNVSKSPSKNNDAVAVEDVGNGDIEGPLETVAVNESGEAVTALISCENETPVAVEDESKEDVDDDSEKNDDIAGDNVDNKGDEDASPIDNKIEENIEIYVGKLDKDTVEEDLVNVFQQFGELESTRIVRNPATKKSKGFAFVRFASADQATRALSELKDGVEVRGKLVKISKSQNNRTLFLGNISKTWSKEEVLQQLAQYGIEHIETIRVPDDISYNRKNKAGDKKKTKGFAFLEFSTHSEAAAAFQRLKKPDVVFGRDVSAKVSFEQSVKPSTDEDVHQVNRVHVAGLAKDWNEEKVKEICEKYGEIVKIDLHISSKPKHKDFGFVTFSSPKSAQACVEGINTAGIVGETEIIASIARATKPQKQGLHGGVKVEKKNKVTKLDKEGEVSNKASVPNSASEPSSIKIKGLAKDWNEEKVKEICEKYGEIVKIDLHISSKPKHKYKYFVFVTFSSPKSAQACVEGINAAGIVGETEIIASIAMVHGGVKVEKKNEVVKLDKEGEVSNKASEPKSIKMKGVMNSQQTNINGKDSSKNKIKAGIVKLQQKGLVKKQNSGEVVKGEKQSQPLKKDGESSKAKNKRKASSEKNSIAPPDLRQGGQGNSKKPKKGGEGQNSKTNPKAGNNKRKKGPAYEGREDRDNRNAPGKKPLKKHKGSIHGRERDNYRNPQSDAHVIRGHDDYRNSTRYVDPFAPTYAASTPATYHLSSDSVSTRRRQEMEPHAGYIQPAAKQSQSYSAYIQPAVRQHQPVYLEPASTSQSYSRYLDHPVMTQSHRRYIETPVAPEVQPHLEPASTSQSYSRYLESKYLDHPVMTQSHRRYIETPVAPEVQPYRGYRQSEIVQIAHDPYDPGLTRVVRQDDRGSGVLSYVGGPSLPASHVPNPTSYYQSGSRYSGEYGIGRPYY</sequence>
<feature type="domain" description="RRM" evidence="4">
    <location>
        <begin position="386"/>
        <end position="464"/>
    </location>
</feature>
<comment type="caution">
    <text evidence="5">The sequence shown here is derived from an EMBL/GenBank/DDBJ whole genome shotgun (WGS) entry which is preliminary data.</text>
</comment>
<dbReference type="Gene3D" id="3.30.70.330">
    <property type="match status" value="4"/>
</dbReference>
<evidence type="ECO:0000259" key="4">
    <source>
        <dbReference type="PROSITE" id="PS50102"/>
    </source>
</evidence>
<feature type="domain" description="RRM" evidence="4">
    <location>
        <begin position="281"/>
        <end position="371"/>
    </location>
</feature>
<dbReference type="InterPro" id="IPR035979">
    <property type="entry name" value="RBD_domain_sf"/>
</dbReference>
<feature type="compositionally biased region" description="Polar residues" evidence="3">
    <location>
        <begin position="495"/>
        <end position="506"/>
    </location>
</feature>
<dbReference type="SUPFAM" id="SSF54928">
    <property type="entry name" value="RNA-binding domain, RBD"/>
    <property type="match status" value="2"/>
</dbReference>
<feature type="compositionally biased region" description="Polar residues" evidence="3">
    <location>
        <begin position="624"/>
        <end position="634"/>
    </location>
</feature>